<sequence>MNTLLTQSTGMDKKDWIAGLDKGLAMLQTFDEHNPRLTATQAGQRCGLTRTAARRYLLTLAHLGFVTTDGKLFWLTPKVMRLGQSYLESARLPRIVQPSLQRLAMGTQEISFVAVLDGYDLVYIARNGQNRSMNTSFALGARVPCHLTSAGVLLLALLGEEEVDAWLANHELKAFTSHTITDPKRMRAELARIRAQDWALSEQQLDLAYRGVAVPLRDHKGNVQGALTVSMPIQHEASKEAVNRVLPVLREVAQSLRPLI</sequence>
<feature type="domain" description="HTH iclR-type" evidence="4">
    <location>
        <begin position="17"/>
        <end position="84"/>
    </location>
</feature>
<dbReference type="PROSITE" id="PS51078">
    <property type="entry name" value="ICLR_ED"/>
    <property type="match status" value="1"/>
</dbReference>
<protein>
    <submittedName>
        <fullName evidence="6">4-hydroxyphenylpyruvate dioxygenase</fullName>
    </submittedName>
</protein>
<keyword evidence="6" id="KW-0670">Pyruvate</keyword>
<dbReference type="GO" id="GO:0003700">
    <property type="term" value="F:DNA-binding transcription factor activity"/>
    <property type="evidence" value="ECO:0007669"/>
    <property type="project" value="TreeGrafter"/>
</dbReference>
<evidence type="ECO:0000259" key="4">
    <source>
        <dbReference type="PROSITE" id="PS51077"/>
    </source>
</evidence>
<dbReference type="InterPro" id="IPR036390">
    <property type="entry name" value="WH_DNA-bd_sf"/>
</dbReference>
<evidence type="ECO:0000313" key="6">
    <source>
        <dbReference type="EMBL" id="PUE60377.1"/>
    </source>
</evidence>
<dbReference type="GO" id="GO:0045892">
    <property type="term" value="P:negative regulation of DNA-templated transcription"/>
    <property type="evidence" value="ECO:0007669"/>
    <property type="project" value="TreeGrafter"/>
</dbReference>
<proteinExistence type="predicted"/>
<organism evidence="6 7">
    <name type="scientific">Limnohabitans curvus</name>
    <dbReference type="NCBI Taxonomy" id="323423"/>
    <lineage>
        <taxon>Bacteria</taxon>
        <taxon>Pseudomonadati</taxon>
        <taxon>Pseudomonadota</taxon>
        <taxon>Betaproteobacteria</taxon>
        <taxon>Burkholderiales</taxon>
        <taxon>Comamonadaceae</taxon>
        <taxon>Limnohabitans</taxon>
    </lineage>
</organism>
<keyword evidence="7" id="KW-1185">Reference proteome</keyword>
<dbReference type="InterPro" id="IPR050707">
    <property type="entry name" value="HTH_MetabolicPath_Reg"/>
</dbReference>
<dbReference type="GO" id="GO:0051213">
    <property type="term" value="F:dioxygenase activity"/>
    <property type="evidence" value="ECO:0007669"/>
    <property type="project" value="UniProtKB-KW"/>
</dbReference>
<dbReference type="Gene3D" id="1.10.10.10">
    <property type="entry name" value="Winged helix-like DNA-binding domain superfamily/Winged helix DNA-binding domain"/>
    <property type="match status" value="1"/>
</dbReference>
<feature type="domain" description="IclR-ED" evidence="5">
    <location>
        <begin position="78"/>
        <end position="260"/>
    </location>
</feature>
<keyword evidence="2" id="KW-0238">DNA-binding</keyword>
<dbReference type="InterPro" id="IPR005471">
    <property type="entry name" value="Tscrpt_reg_IclR_N"/>
</dbReference>
<gene>
    <name evidence="6" type="ORF">B9Z44_12820</name>
</gene>
<keyword evidence="6" id="KW-0560">Oxidoreductase</keyword>
<dbReference type="GO" id="GO:0003677">
    <property type="term" value="F:DNA binding"/>
    <property type="evidence" value="ECO:0007669"/>
    <property type="project" value="UniProtKB-KW"/>
</dbReference>
<dbReference type="Gene3D" id="3.30.450.40">
    <property type="match status" value="1"/>
</dbReference>
<dbReference type="EMBL" id="NESP01000001">
    <property type="protein sequence ID" value="PUE60377.1"/>
    <property type="molecule type" value="Genomic_DNA"/>
</dbReference>
<name>A0A315G3T6_9BURK</name>
<dbReference type="Proteomes" id="UP000251341">
    <property type="component" value="Unassembled WGS sequence"/>
</dbReference>
<evidence type="ECO:0000256" key="1">
    <source>
        <dbReference type="ARBA" id="ARBA00023015"/>
    </source>
</evidence>
<dbReference type="InterPro" id="IPR014757">
    <property type="entry name" value="Tscrpt_reg_IclR_C"/>
</dbReference>
<dbReference type="InterPro" id="IPR029016">
    <property type="entry name" value="GAF-like_dom_sf"/>
</dbReference>
<evidence type="ECO:0000313" key="7">
    <source>
        <dbReference type="Proteomes" id="UP000251341"/>
    </source>
</evidence>
<reference evidence="6 7" key="1">
    <citation type="submission" date="2017-04" db="EMBL/GenBank/DDBJ databases">
        <title>Unexpected and diverse lifestyles within the genus Limnohabitans.</title>
        <authorList>
            <person name="Kasalicky V."/>
            <person name="Mehrshad M."/>
            <person name="Andrei S.-A."/>
            <person name="Salcher M."/>
            <person name="Kratochvilova H."/>
            <person name="Simek K."/>
            <person name="Ghai R."/>
        </authorList>
    </citation>
    <scope>NUCLEOTIDE SEQUENCE [LARGE SCALE GENOMIC DNA]</scope>
    <source>
        <strain evidence="6 7">MWH-C5</strain>
    </source>
</reference>
<evidence type="ECO:0000256" key="2">
    <source>
        <dbReference type="ARBA" id="ARBA00023125"/>
    </source>
</evidence>
<dbReference type="Pfam" id="PF01614">
    <property type="entry name" value="IclR_C"/>
    <property type="match status" value="1"/>
</dbReference>
<dbReference type="PANTHER" id="PTHR30136:SF34">
    <property type="entry name" value="TRANSCRIPTIONAL REGULATOR"/>
    <property type="match status" value="1"/>
</dbReference>
<comment type="caution">
    <text evidence="6">The sequence shown here is derived from an EMBL/GenBank/DDBJ whole genome shotgun (WGS) entry which is preliminary data.</text>
</comment>
<dbReference type="PROSITE" id="PS51077">
    <property type="entry name" value="HTH_ICLR"/>
    <property type="match status" value="1"/>
</dbReference>
<dbReference type="InterPro" id="IPR036388">
    <property type="entry name" value="WH-like_DNA-bd_sf"/>
</dbReference>
<accession>A0A315G3T6</accession>
<dbReference type="AlphaFoldDB" id="A0A315G3T6"/>
<dbReference type="SUPFAM" id="SSF55781">
    <property type="entry name" value="GAF domain-like"/>
    <property type="match status" value="1"/>
</dbReference>
<evidence type="ECO:0000259" key="5">
    <source>
        <dbReference type="PROSITE" id="PS51078"/>
    </source>
</evidence>
<keyword evidence="3" id="KW-0804">Transcription</keyword>
<dbReference type="Pfam" id="PF09339">
    <property type="entry name" value="HTH_IclR"/>
    <property type="match status" value="1"/>
</dbReference>
<dbReference type="PANTHER" id="PTHR30136">
    <property type="entry name" value="HELIX-TURN-HELIX TRANSCRIPTIONAL REGULATOR, ICLR FAMILY"/>
    <property type="match status" value="1"/>
</dbReference>
<keyword evidence="6" id="KW-0223">Dioxygenase</keyword>
<dbReference type="SUPFAM" id="SSF46785">
    <property type="entry name" value="Winged helix' DNA-binding domain"/>
    <property type="match status" value="1"/>
</dbReference>
<evidence type="ECO:0000256" key="3">
    <source>
        <dbReference type="ARBA" id="ARBA00023163"/>
    </source>
</evidence>
<dbReference type="SMART" id="SM00346">
    <property type="entry name" value="HTH_ICLR"/>
    <property type="match status" value="1"/>
</dbReference>
<keyword evidence="1" id="KW-0805">Transcription regulation</keyword>